<dbReference type="EMBL" id="CAJVPZ010032666">
    <property type="protein sequence ID" value="CAG8742369.1"/>
    <property type="molecule type" value="Genomic_DNA"/>
</dbReference>
<dbReference type="OrthoDB" id="2397165at2759"/>
<evidence type="ECO:0000313" key="2">
    <source>
        <dbReference type="Proteomes" id="UP000789396"/>
    </source>
</evidence>
<reference evidence="1" key="1">
    <citation type="submission" date="2021-06" db="EMBL/GenBank/DDBJ databases">
        <authorList>
            <person name="Kallberg Y."/>
            <person name="Tangrot J."/>
            <person name="Rosling A."/>
        </authorList>
    </citation>
    <scope>NUCLEOTIDE SEQUENCE</scope>
    <source>
        <strain evidence="1">IN212</strain>
    </source>
</reference>
<gene>
    <name evidence="1" type="ORF">RFULGI_LOCUS12970</name>
</gene>
<organism evidence="1 2">
    <name type="scientific">Racocetra fulgida</name>
    <dbReference type="NCBI Taxonomy" id="60492"/>
    <lineage>
        <taxon>Eukaryota</taxon>
        <taxon>Fungi</taxon>
        <taxon>Fungi incertae sedis</taxon>
        <taxon>Mucoromycota</taxon>
        <taxon>Glomeromycotina</taxon>
        <taxon>Glomeromycetes</taxon>
        <taxon>Diversisporales</taxon>
        <taxon>Gigasporaceae</taxon>
        <taxon>Racocetra</taxon>
    </lineage>
</organism>
<name>A0A9N9IP94_9GLOM</name>
<proteinExistence type="predicted"/>
<sequence length="179" mass="20659">MVKYTKERLLKNPMIVHISDCGLEVTCKCGKVIKLKRAYDEVYFLSHINSGGCKFQDGVVSILNYFSPTLKDNQPTTKRYTCTGLDSPIYKAYINQVFTHTTHVVAQELFPKKFPPNKAVIYKKLSENDLQLLDKEIIRQSKWKIEGLVVRSVSCEQYTTNSSRLCNYCKEVQDDQVFK</sequence>
<protein>
    <submittedName>
        <fullName evidence="1">14708_t:CDS:1</fullName>
    </submittedName>
</protein>
<comment type="caution">
    <text evidence="1">The sequence shown here is derived from an EMBL/GenBank/DDBJ whole genome shotgun (WGS) entry which is preliminary data.</text>
</comment>
<keyword evidence="2" id="KW-1185">Reference proteome</keyword>
<feature type="non-terminal residue" evidence="1">
    <location>
        <position position="1"/>
    </location>
</feature>
<dbReference type="Proteomes" id="UP000789396">
    <property type="component" value="Unassembled WGS sequence"/>
</dbReference>
<evidence type="ECO:0000313" key="1">
    <source>
        <dbReference type="EMBL" id="CAG8742369.1"/>
    </source>
</evidence>
<dbReference type="AlphaFoldDB" id="A0A9N9IP94"/>
<accession>A0A9N9IP94</accession>